<dbReference type="Proteomes" id="UP000502377">
    <property type="component" value="Chromosome"/>
</dbReference>
<keyword evidence="3 5" id="KW-0378">Hydrolase</keyword>
<gene>
    <name evidence="5" type="primary">pepE1</name>
    <name evidence="5" type="ORF">CRECT_0599</name>
</gene>
<dbReference type="RefSeq" id="WP_002944452.1">
    <property type="nucleotide sequence ID" value="NZ_CP012543.1"/>
</dbReference>
<dbReference type="GO" id="GO:0008236">
    <property type="term" value="F:serine-type peptidase activity"/>
    <property type="evidence" value="ECO:0007669"/>
    <property type="project" value="UniProtKB-KW"/>
</dbReference>
<keyword evidence="2" id="KW-0645">Protease</keyword>
<dbReference type="SUPFAM" id="SSF52317">
    <property type="entry name" value="Class I glutamine amidotransferase-like"/>
    <property type="match status" value="1"/>
</dbReference>
<dbReference type="PANTHER" id="PTHR20842">
    <property type="entry name" value="PROTEASE S51 ALPHA-ASPARTYL DIPEPTIDASE"/>
    <property type="match status" value="1"/>
</dbReference>
<name>A0A6G5QKR4_CAMRE</name>
<evidence type="ECO:0000256" key="3">
    <source>
        <dbReference type="ARBA" id="ARBA00022801"/>
    </source>
</evidence>
<evidence type="ECO:0000256" key="2">
    <source>
        <dbReference type="ARBA" id="ARBA00022670"/>
    </source>
</evidence>
<proteinExistence type="inferred from homology"/>
<dbReference type="NCBIfam" id="NF003642">
    <property type="entry name" value="PRK05282.1"/>
    <property type="match status" value="1"/>
</dbReference>
<dbReference type="PANTHER" id="PTHR20842:SF0">
    <property type="entry name" value="ALPHA-ASPARTYL DIPEPTIDASE"/>
    <property type="match status" value="1"/>
</dbReference>
<dbReference type="EMBL" id="CP012543">
    <property type="protein sequence ID" value="QCD46288.1"/>
    <property type="molecule type" value="Genomic_DNA"/>
</dbReference>
<evidence type="ECO:0000256" key="4">
    <source>
        <dbReference type="ARBA" id="ARBA00022825"/>
    </source>
</evidence>
<dbReference type="GO" id="GO:0016805">
    <property type="term" value="F:dipeptidase activity"/>
    <property type="evidence" value="ECO:0007669"/>
    <property type="project" value="UniProtKB-KW"/>
</dbReference>
<dbReference type="CDD" id="cd03146">
    <property type="entry name" value="GAT1_Peptidase_E"/>
    <property type="match status" value="1"/>
</dbReference>
<organism evidence="5 6">
    <name type="scientific">Campylobacter rectus</name>
    <name type="common">Wolinella recta</name>
    <dbReference type="NCBI Taxonomy" id="203"/>
    <lineage>
        <taxon>Bacteria</taxon>
        <taxon>Pseudomonadati</taxon>
        <taxon>Campylobacterota</taxon>
        <taxon>Epsilonproteobacteria</taxon>
        <taxon>Campylobacterales</taxon>
        <taxon>Campylobacteraceae</taxon>
        <taxon>Campylobacter</taxon>
    </lineage>
</organism>
<dbReference type="EC" id="3.4.13.21" evidence="5"/>
<accession>A0A6G5QKR4</accession>
<dbReference type="AlphaFoldDB" id="A0A6G5QKR4"/>
<evidence type="ECO:0000256" key="1">
    <source>
        <dbReference type="ARBA" id="ARBA00006534"/>
    </source>
</evidence>
<dbReference type="GO" id="GO:0006508">
    <property type="term" value="P:proteolysis"/>
    <property type="evidence" value="ECO:0007669"/>
    <property type="project" value="UniProtKB-KW"/>
</dbReference>
<dbReference type="InterPro" id="IPR029062">
    <property type="entry name" value="Class_I_gatase-like"/>
</dbReference>
<keyword evidence="5" id="KW-0224">Dipeptidase</keyword>
<dbReference type="Pfam" id="PF03575">
    <property type="entry name" value="Peptidase_S51"/>
    <property type="match status" value="1"/>
</dbReference>
<evidence type="ECO:0000313" key="5">
    <source>
        <dbReference type="EMBL" id="QCD46288.1"/>
    </source>
</evidence>
<protein>
    <submittedName>
        <fullName evidence="5">(Alpha)-aspartyl dipeptidase</fullName>
        <ecNumber evidence="5">3.4.13.21</ecNumber>
    </submittedName>
</protein>
<reference evidence="5 6" key="1">
    <citation type="submission" date="2016-07" db="EMBL/GenBank/DDBJ databases">
        <title>Comparative genomics of the Campylobacter concisus group.</title>
        <authorList>
            <person name="Miller W.G."/>
            <person name="Yee E."/>
            <person name="Chapman M.H."/>
            <person name="Huynh S."/>
            <person name="Bono J.L."/>
            <person name="On S.L.W."/>
            <person name="StLeger J."/>
            <person name="Foster G."/>
            <person name="Parker C.T."/>
        </authorList>
    </citation>
    <scope>NUCLEOTIDE SEQUENCE [LARGE SCALE GENOMIC DNA]</scope>
    <source>
        <strain evidence="5 6">ATCC 33238</strain>
    </source>
</reference>
<dbReference type="KEGG" id="crx:CRECT_0599"/>
<keyword evidence="4" id="KW-0720">Serine protease</keyword>
<dbReference type="Gene3D" id="3.40.50.880">
    <property type="match status" value="1"/>
</dbReference>
<dbReference type="InterPro" id="IPR005320">
    <property type="entry name" value="Peptidase_S51"/>
</dbReference>
<comment type="similarity">
    <text evidence="1">Belongs to the peptidase S51 family.</text>
</comment>
<evidence type="ECO:0000313" key="6">
    <source>
        <dbReference type="Proteomes" id="UP000502377"/>
    </source>
</evidence>
<sequence length="236" mass="26602">MKQALLLSSSSYKDTGYLRHCKNWVYEFLKECGVWDEQVLFIPYAGVRRTNDGYEQKVIDCLEYKNIASIHKFSDPKRAVAEAKAVCIGGGNTFALLYYLYKFDLVEAIKQRVEAGVPYFGWSAGANVAGSTMMTTNDMPIIMPKSFDALNIFPHQINPHFISGKIAGHNGESREERLEEFLIVNQKSLIYALPEGTALRIKGENATVMGMENSPVLKMAYQKETELIKVGESFKF</sequence>